<feature type="region of interest" description="Disordered" evidence="1">
    <location>
        <begin position="1"/>
        <end position="30"/>
    </location>
</feature>
<feature type="region of interest" description="Disordered" evidence="1">
    <location>
        <begin position="405"/>
        <end position="432"/>
    </location>
</feature>
<feature type="region of interest" description="Disordered" evidence="1">
    <location>
        <begin position="626"/>
        <end position="646"/>
    </location>
</feature>
<dbReference type="PANTHER" id="PTHR16151:SF2">
    <property type="entry name" value="HAUS AUGMIN-LIKE COMPLEX SUBUNIT 6"/>
    <property type="match status" value="1"/>
</dbReference>
<feature type="region of interest" description="Disordered" evidence="1">
    <location>
        <begin position="464"/>
        <end position="584"/>
    </location>
</feature>
<dbReference type="AlphaFoldDB" id="A0A6A6BY14"/>
<feature type="compositionally biased region" description="Polar residues" evidence="1">
    <location>
        <begin position="468"/>
        <end position="477"/>
    </location>
</feature>
<dbReference type="GO" id="GO:0070652">
    <property type="term" value="C:HAUS complex"/>
    <property type="evidence" value="ECO:0007669"/>
    <property type="project" value="InterPro"/>
</dbReference>
<proteinExistence type="predicted"/>
<evidence type="ECO:0000313" key="3">
    <source>
        <dbReference type="EMBL" id="KAF2158429.1"/>
    </source>
</evidence>
<protein>
    <recommendedName>
        <fullName evidence="2">HAUS augmin-like complex subunit 6 N-terminal domain-containing protein</fullName>
    </recommendedName>
</protein>
<organism evidence="3 4">
    <name type="scientific">Zasmidium cellare ATCC 36951</name>
    <dbReference type="NCBI Taxonomy" id="1080233"/>
    <lineage>
        <taxon>Eukaryota</taxon>
        <taxon>Fungi</taxon>
        <taxon>Dikarya</taxon>
        <taxon>Ascomycota</taxon>
        <taxon>Pezizomycotina</taxon>
        <taxon>Dothideomycetes</taxon>
        <taxon>Dothideomycetidae</taxon>
        <taxon>Mycosphaerellales</taxon>
        <taxon>Mycosphaerellaceae</taxon>
        <taxon>Zasmidium</taxon>
    </lineage>
</organism>
<accession>A0A6A6BY14</accession>
<feature type="domain" description="HAUS augmin-like complex subunit 6 N-terminal" evidence="2">
    <location>
        <begin position="43"/>
        <end position="247"/>
    </location>
</feature>
<dbReference type="OrthoDB" id="5575722at2759"/>
<dbReference type="PANTHER" id="PTHR16151">
    <property type="entry name" value="HAUS AUGMIN-LIKE COMPLEX SUBUNIT 6"/>
    <property type="match status" value="1"/>
</dbReference>
<gene>
    <name evidence="3" type="ORF">M409DRAFT_31061</name>
</gene>
<feature type="region of interest" description="Disordered" evidence="1">
    <location>
        <begin position="337"/>
        <end position="389"/>
    </location>
</feature>
<feature type="compositionally biased region" description="Low complexity" evidence="1">
    <location>
        <begin position="499"/>
        <end position="515"/>
    </location>
</feature>
<feature type="compositionally biased region" description="Basic and acidic residues" evidence="1">
    <location>
        <begin position="358"/>
        <end position="374"/>
    </location>
</feature>
<dbReference type="EMBL" id="ML993669">
    <property type="protein sequence ID" value="KAF2158429.1"/>
    <property type="molecule type" value="Genomic_DNA"/>
</dbReference>
<evidence type="ECO:0000256" key="1">
    <source>
        <dbReference type="SAM" id="MobiDB-lite"/>
    </source>
</evidence>
<feature type="region of interest" description="Disordered" evidence="1">
    <location>
        <begin position="594"/>
        <end position="613"/>
    </location>
</feature>
<feature type="compositionally biased region" description="Polar residues" evidence="1">
    <location>
        <begin position="671"/>
        <end position="688"/>
    </location>
</feature>
<evidence type="ECO:0000313" key="4">
    <source>
        <dbReference type="Proteomes" id="UP000799537"/>
    </source>
</evidence>
<feature type="compositionally biased region" description="Polar residues" evidence="1">
    <location>
        <begin position="541"/>
        <end position="578"/>
    </location>
</feature>
<feature type="compositionally biased region" description="Polar residues" evidence="1">
    <location>
        <begin position="782"/>
        <end position="792"/>
    </location>
</feature>
<dbReference type="Pfam" id="PF14661">
    <property type="entry name" value="HAUS6_N"/>
    <property type="match status" value="1"/>
</dbReference>
<dbReference type="GO" id="GO:0008017">
    <property type="term" value="F:microtubule binding"/>
    <property type="evidence" value="ECO:0007669"/>
    <property type="project" value="TreeGrafter"/>
</dbReference>
<name>A0A6A6BY14_ZASCE</name>
<keyword evidence="4" id="KW-1185">Reference proteome</keyword>
<feature type="region of interest" description="Disordered" evidence="1">
    <location>
        <begin position="664"/>
        <end position="737"/>
    </location>
</feature>
<sequence length="792" mass="88314">MDHRRPESATSTTSHHSHKRAASRKLADVTSKPTSDSAVINLFVKNVRLLNLDLLPDWPAITPSSFSSLDARARIRCTEWCLYQLFQVYDPATTQDKLQPFFPPLEPLQSINLRAALYRCLNELKKNGVLGRETVLRKSMLDDCQGDKFWELCLSFSSIVLRKVTVDKQNKNGTPIAERIATAESLRKSQRESMLPLAIAHRAALTRVLSEKERKRQTFGRLYHVMMDKEIDLRERKGIVQERGRGRSQKKSIVAEEVLEKDWVGSEELRSALVNGDDGAGSDSILTRSFESIWGANKENQLFSSANAEHGVLEDLNHRMRYQKRRLQKWQSFQEKLLGSKSSNAKGPGAANKGDGMQFDRHQNLTLRDMEHDPPSPPSPMKHHQKHDSVTKYDEILTAMREELRKKSVVQNAPVPELEATPRARPQSYRKPSVSHDFAMNNIEPHQRSNSQTAVPMRPIFGKRMSSRSRSYQQPKVISQREPIPLKSEIFSPLKTKRSSISPSSSGRMSMLSSPVEDPSCNKQLDDAIAGAARRMRQDSDISSINEGQGLGISSNSTPTRGNSGTSTPKSARSSIGNPDSAIELPSRISNLGVAGRNMDSMGRTVRPSLADRTRMSMAFKSADELGSINPEMQGSNIGDTADAVDSPHLHTASAQAMLERRPTLHERTRQSISLAPQPASAPTITKRTSIHARSRTAYPINQFETPQKDQAPRRSTVGTNHLDAEEDTPQRSITPREKLFEQDAEYASIFKPRPKVALSPVMSPSFVSESPIDVDSVENVGLSSPLTGRNE</sequence>
<dbReference type="Proteomes" id="UP000799537">
    <property type="component" value="Unassembled WGS sequence"/>
</dbReference>
<dbReference type="GeneID" id="54563454"/>
<dbReference type="GO" id="GO:0051225">
    <property type="term" value="P:spindle assembly"/>
    <property type="evidence" value="ECO:0007669"/>
    <property type="project" value="InterPro"/>
</dbReference>
<reference evidence="3" key="1">
    <citation type="journal article" date="2020" name="Stud. Mycol.">
        <title>101 Dothideomycetes genomes: a test case for predicting lifestyles and emergence of pathogens.</title>
        <authorList>
            <person name="Haridas S."/>
            <person name="Albert R."/>
            <person name="Binder M."/>
            <person name="Bloem J."/>
            <person name="Labutti K."/>
            <person name="Salamov A."/>
            <person name="Andreopoulos B."/>
            <person name="Baker S."/>
            <person name="Barry K."/>
            <person name="Bills G."/>
            <person name="Bluhm B."/>
            <person name="Cannon C."/>
            <person name="Castanera R."/>
            <person name="Culley D."/>
            <person name="Daum C."/>
            <person name="Ezra D."/>
            <person name="Gonzalez J."/>
            <person name="Henrissat B."/>
            <person name="Kuo A."/>
            <person name="Liang C."/>
            <person name="Lipzen A."/>
            <person name="Lutzoni F."/>
            <person name="Magnuson J."/>
            <person name="Mondo S."/>
            <person name="Nolan M."/>
            <person name="Ohm R."/>
            <person name="Pangilinan J."/>
            <person name="Park H.-J."/>
            <person name="Ramirez L."/>
            <person name="Alfaro M."/>
            <person name="Sun H."/>
            <person name="Tritt A."/>
            <person name="Yoshinaga Y."/>
            <person name="Zwiers L.-H."/>
            <person name="Turgeon B."/>
            <person name="Goodwin S."/>
            <person name="Spatafora J."/>
            <person name="Crous P."/>
            <person name="Grigoriev I."/>
        </authorList>
    </citation>
    <scope>NUCLEOTIDE SEQUENCE</scope>
    <source>
        <strain evidence="3">ATCC 36951</strain>
    </source>
</reference>
<feature type="region of interest" description="Disordered" evidence="1">
    <location>
        <begin position="766"/>
        <end position="792"/>
    </location>
</feature>
<evidence type="ECO:0000259" key="2">
    <source>
        <dbReference type="Pfam" id="PF14661"/>
    </source>
</evidence>
<dbReference type="InterPro" id="IPR028163">
    <property type="entry name" value="HAUS_6_N"/>
</dbReference>
<dbReference type="RefSeq" id="XP_033659318.1">
    <property type="nucleotide sequence ID" value="XM_033810182.1"/>
</dbReference>
<dbReference type="InterPro" id="IPR026797">
    <property type="entry name" value="HAUS_6"/>
</dbReference>
<dbReference type="GO" id="GO:1990498">
    <property type="term" value="C:mitotic spindle microtubule"/>
    <property type="evidence" value="ECO:0007669"/>
    <property type="project" value="TreeGrafter"/>
</dbReference>